<dbReference type="EMBL" id="OZ034818">
    <property type="protein sequence ID" value="CAL1387798.1"/>
    <property type="molecule type" value="Genomic_DNA"/>
</dbReference>
<reference evidence="1 2" key="1">
    <citation type="submission" date="2024-04" db="EMBL/GenBank/DDBJ databases">
        <authorList>
            <person name="Fracassetti M."/>
        </authorList>
    </citation>
    <scope>NUCLEOTIDE SEQUENCE [LARGE SCALE GENOMIC DNA]</scope>
</reference>
<name>A0AAV2EP62_9ROSI</name>
<protein>
    <recommendedName>
        <fullName evidence="3">Aminotransferase-like plant mobile domain-containing protein</fullName>
    </recommendedName>
</protein>
<evidence type="ECO:0000313" key="1">
    <source>
        <dbReference type="EMBL" id="CAL1387798.1"/>
    </source>
</evidence>
<evidence type="ECO:0008006" key="3">
    <source>
        <dbReference type="Google" id="ProtNLM"/>
    </source>
</evidence>
<evidence type="ECO:0000313" key="2">
    <source>
        <dbReference type="Proteomes" id="UP001497516"/>
    </source>
</evidence>
<accession>A0AAV2EP62</accession>
<dbReference type="AlphaFoldDB" id="A0AAV2EP62"/>
<dbReference type="Proteomes" id="UP001497516">
    <property type="component" value="Chromosome 5"/>
</dbReference>
<proteinExistence type="predicted"/>
<organism evidence="1 2">
    <name type="scientific">Linum trigynum</name>
    <dbReference type="NCBI Taxonomy" id="586398"/>
    <lineage>
        <taxon>Eukaryota</taxon>
        <taxon>Viridiplantae</taxon>
        <taxon>Streptophyta</taxon>
        <taxon>Embryophyta</taxon>
        <taxon>Tracheophyta</taxon>
        <taxon>Spermatophyta</taxon>
        <taxon>Magnoliopsida</taxon>
        <taxon>eudicotyledons</taxon>
        <taxon>Gunneridae</taxon>
        <taxon>Pentapetalae</taxon>
        <taxon>rosids</taxon>
        <taxon>fabids</taxon>
        <taxon>Malpighiales</taxon>
        <taxon>Linaceae</taxon>
        <taxon>Linum</taxon>
    </lineage>
</organism>
<sequence length="170" mass="18761">MMITLLNIAALTGISKPRVQSNRALDPTSLMVFGRSYQSLYNSNAPLTPGEPVSDNERVAFLHYWFGRFVLCTQQPNTDAHTTAAIFTGECVNLDEIVLCHLYRGLHTIVNRVKVAPYEGGILSAGPLWLLQLWLHAYFPATRGPLPALQTAVEDTTMLKYGHCLAKASS</sequence>
<keyword evidence="2" id="KW-1185">Reference proteome</keyword>
<gene>
    <name evidence="1" type="ORF">LTRI10_LOCUS28758</name>
</gene>